<comment type="caution">
    <text evidence="1">The sequence shown here is derived from an EMBL/GenBank/DDBJ whole genome shotgun (WGS) entry which is preliminary data.</text>
</comment>
<organism evidence="1 2">
    <name type="scientific">Flavobacterium hankyongi</name>
    <dbReference type="NCBI Taxonomy" id="1176532"/>
    <lineage>
        <taxon>Bacteria</taxon>
        <taxon>Pseudomonadati</taxon>
        <taxon>Bacteroidota</taxon>
        <taxon>Flavobacteriia</taxon>
        <taxon>Flavobacteriales</taxon>
        <taxon>Flavobacteriaceae</taxon>
        <taxon>Flavobacterium</taxon>
    </lineage>
</organism>
<evidence type="ECO:0000313" key="2">
    <source>
        <dbReference type="Proteomes" id="UP001500141"/>
    </source>
</evidence>
<accession>A0ABP8ZL82</accession>
<dbReference type="EMBL" id="BAABIP010000007">
    <property type="protein sequence ID" value="GAA4759305.1"/>
    <property type="molecule type" value="Genomic_DNA"/>
</dbReference>
<name>A0ABP8ZL82_9FLAO</name>
<dbReference type="SUPFAM" id="SSF49464">
    <property type="entry name" value="Carboxypeptidase regulatory domain-like"/>
    <property type="match status" value="1"/>
</dbReference>
<sequence length="274" mass="32183">MGYVYSKTTNLPIEKATIKVRNGDDYFTTISNEKGQFRFLNFQKDDKYIEIEISHISYEKKKWQGFNDSKFYLIEKTNELSEINISSEKEKIIYELPISDRILTCVRNFSWEHKIATFIPYETKNGDRVIKKIIYAISDFEGVKGLKYQPFISNLYSVDTITKLPDKALIENGIKVVKNNEKKWVEVDVSEYNLKMPSEGIFVVMELLSEDKYPFGYIQSNIGVISAVPAIKAYKYNKKYIRKSYQNFPVYTIPVDLSNKWVEQDCHYLMDVEF</sequence>
<dbReference type="Proteomes" id="UP001500141">
    <property type="component" value="Unassembled WGS sequence"/>
</dbReference>
<protein>
    <recommendedName>
        <fullName evidence="3">Carboxypeptidase regulatory-like domain-containing protein</fullName>
    </recommendedName>
</protein>
<proteinExistence type="predicted"/>
<reference evidence="2" key="1">
    <citation type="journal article" date="2019" name="Int. J. Syst. Evol. Microbiol.">
        <title>The Global Catalogue of Microorganisms (GCM) 10K type strain sequencing project: providing services to taxonomists for standard genome sequencing and annotation.</title>
        <authorList>
            <consortium name="The Broad Institute Genomics Platform"/>
            <consortium name="The Broad Institute Genome Sequencing Center for Infectious Disease"/>
            <person name="Wu L."/>
            <person name="Ma J."/>
        </authorList>
    </citation>
    <scope>NUCLEOTIDE SEQUENCE [LARGE SCALE GENOMIC DNA]</scope>
    <source>
        <strain evidence="2">JCM 18198</strain>
    </source>
</reference>
<evidence type="ECO:0008006" key="3">
    <source>
        <dbReference type="Google" id="ProtNLM"/>
    </source>
</evidence>
<keyword evidence="2" id="KW-1185">Reference proteome</keyword>
<dbReference type="InterPro" id="IPR008969">
    <property type="entry name" value="CarboxyPept-like_regulatory"/>
</dbReference>
<gene>
    <name evidence="1" type="ORF">GCM10023230_04570</name>
</gene>
<dbReference type="Gene3D" id="2.60.40.1120">
    <property type="entry name" value="Carboxypeptidase-like, regulatory domain"/>
    <property type="match status" value="1"/>
</dbReference>
<evidence type="ECO:0000313" key="1">
    <source>
        <dbReference type="EMBL" id="GAA4759305.1"/>
    </source>
</evidence>